<feature type="region of interest" description="Disordered" evidence="1">
    <location>
        <begin position="133"/>
        <end position="165"/>
    </location>
</feature>
<sequence>MKTFKKVGSELSVIRSGHLLKGTKNVVPTKPQERVVDVAAYQGHQGMVNRKLLIREKVWFLGRKESEETVKWIHSCEPAKRQFAAHYEQTASCYSKVSRFKSVKVKMEPPIKHDLMENDSMNYDIPIKVSQAENSATRSTVAGSRYSSRSTKNKKPAWMKDYVNK</sequence>
<protein>
    <recommendedName>
        <fullName evidence="4">Integrase zinc-binding domain-containing protein</fullName>
    </recommendedName>
</protein>
<dbReference type="EMBL" id="JAODUP010002923">
    <property type="protein sequence ID" value="KAK2138499.1"/>
    <property type="molecule type" value="Genomic_DNA"/>
</dbReference>
<evidence type="ECO:0008006" key="4">
    <source>
        <dbReference type="Google" id="ProtNLM"/>
    </source>
</evidence>
<feature type="compositionally biased region" description="Polar residues" evidence="1">
    <location>
        <begin position="133"/>
        <end position="150"/>
    </location>
</feature>
<dbReference type="Proteomes" id="UP001208570">
    <property type="component" value="Unassembled WGS sequence"/>
</dbReference>
<proteinExistence type="predicted"/>
<dbReference type="AlphaFoldDB" id="A0AAD9IPU4"/>
<keyword evidence="3" id="KW-1185">Reference proteome</keyword>
<reference evidence="2" key="1">
    <citation type="journal article" date="2023" name="Mol. Biol. Evol.">
        <title>Third-Generation Sequencing Reveals the Adaptive Role of the Epigenome in Three Deep-Sea Polychaetes.</title>
        <authorList>
            <person name="Perez M."/>
            <person name="Aroh O."/>
            <person name="Sun Y."/>
            <person name="Lan Y."/>
            <person name="Juniper S.K."/>
            <person name="Young C.R."/>
            <person name="Angers B."/>
            <person name="Qian P.Y."/>
        </authorList>
    </citation>
    <scope>NUCLEOTIDE SEQUENCE</scope>
    <source>
        <strain evidence="2">P08H-3</strain>
    </source>
</reference>
<evidence type="ECO:0000313" key="2">
    <source>
        <dbReference type="EMBL" id="KAK2138499.1"/>
    </source>
</evidence>
<name>A0AAD9IPU4_9ANNE</name>
<gene>
    <name evidence="2" type="ORF">LSH36_2929g00006</name>
</gene>
<accession>A0AAD9IPU4</accession>
<organism evidence="2 3">
    <name type="scientific">Paralvinella palmiformis</name>
    <dbReference type="NCBI Taxonomy" id="53620"/>
    <lineage>
        <taxon>Eukaryota</taxon>
        <taxon>Metazoa</taxon>
        <taxon>Spiralia</taxon>
        <taxon>Lophotrochozoa</taxon>
        <taxon>Annelida</taxon>
        <taxon>Polychaeta</taxon>
        <taxon>Sedentaria</taxon>
        <taxon>Canalipalpata</taxon>
        <taxon>Terebellida</taxon>
        <taxon>Terebelliformia</taxon>
        <taxon>Alvinellidae</taxon>
        <taxon>Paralvinella</taxon>
    </lineage>
</organism>
<comment type="caution">
    <text evidence="2">The sequence shown here is derived from an EMBL/GenBank/DDBJ whole genome shotgun (WGS) entry which is preliminary data.</text>
</comment>
<evidence type="ECO:0000256" key="1">
    <source>
        <dbReference type="SAM" id="MobiDB-lite"/>
    </source>
</evidence>
<evidence type="ECO:0000313" key="3">
    <source>
        <dbReference type="Proteomes" id="UP001208570"/>
    </source>
</evidence>